<dbReference type="SUPFAM" id="SSF88713">
    <property type="entry name" value="Glycoside hydrolase/deacetylase"/>
    <property type="match status" value="1"/>
</dbReference>
<dbReference type="CDD" id="cd10938">
    <property type="entry name" value="CE4_HpPgdA_like"/>
    <property type="match status" value="1"/>
</dbReference>
<evidence type="ECO:0000313" key="2">
    <source>
        <dbReference type="EMBL" id="GHF19613.1"/>
    </source>
</evidence>
<comment type="caution">
    <text evidence="2">The sequence shown here is derived from an EMBL/GenBank/DDBJ whole genome shotgun (WGS) entry which is preliminary data.</text>
</comment>
<dbReference type="GO" id="GO:0005975">
    <property type="term" value="P:carbohydrate metabolic process"/>
    <property type="evidence" value="ECO:0007669"/>
    <property type="project" value="InterPro"/>
</dbReference>
<keyword evidence="3" id="KW-1185">Reference proteome</keyword>
<dbReference type="AlphaFoldDB" id="A0A919ASB5"/>
<organism evidence="2 3">
    <name type="scientific">Streptomyces spiralis</name>
    <dbReference type="NCBI Taxonomy" id="66376"/>
    <lineage>
        <taxon>Bacteria</taxon>
        <taxon>Bacillati</taxon>
        <taxon>Actinomycetota</taxon>
        <taxon>Actinomycetes</taxon>
        <taxon>Kitasatosporales</taxon>
        <taxon>Streptomycetaceae</taxon>
        <taxon>Streptomyces</taxon>
    </lineage>
</organism>
<dbReference type="InterPro" id="IPR011330">
    <property type="entry name" value="Glyco_hydro/deAcase_b/a-brl"/>
</dbReference>
<dbReference type="InterPro" id="IPR002509">
    <property type="entry name" value="NODB_dom"/>
</dbReference>
<accession>A0A919ASB5</accession>
<evidence type="ECO:0000313" key="3">
    <source>
        <dbReference type="Proteomes" id="UP000641386"/>
    </source>
</evidence>
<dbReference type="EMBL" id="BNBC01000092">
    <property type="protein sequence ID" value="GHF19613.1"/>
    <property type="molecule type" value="Genomic_DNA"/>
</dbReference>
<name>A0A919ASB5_9ACTN</name>
<gene>
    <name evidence="2" type="ORF">GCM10014715_87950</name>
</gene>
<evidence type="ECO:0000259" key="1">
    <source>
        <dbReference type="PROSITE" id="PS51677"/>
    </source>
</evidence>
<dbReference type="InterPro" id="IPR037950">
    <property type="entry name" value="PgdA-like"/>
</dbReference>
<dbReference type="RefSeq" id="WP_189908316.1">
    <property type="nucleotide sequence ID" value="NZ_BNBC01000092.1"/>
</dbReference>
<dbReference type="Gene3D" id="3.20.20.370">
    <property type="entry name" value="Glycoside hydrolase/deacetylase"/>
    <property type="match status" value="1"/>
</dbReference>
<dbReference type="Proteomes" id="UP000641386">
    <property type="component" value="Unassembled WGS sequence"/>
</dbReference>
<dbReference type="GO" id="GO:0016810">
    <property type="term" value="F:hydrolase activity, acting on carbon-nitrogen (but not peptide) bonds"/>
    <property type="evidence" value="ECO:0007669"/>
    <property type="project" value="InterPro"/>
</dbReference>
<sequence length="312" mass="35265">MGSKQGVSTELEPWQWDEAVWRGHAERVRAGRDLTPRVWPGGARIAVALSFDPDHETLSLREGETSPGAMGRGEFGSRVGSRRILQLLDKHQIPATFFVPAVSALLHPQETKDYAAAGHEIGAHGWIHERNALLSAEDELELTRRSVDVLEKLVGQRPVGIRTPSADFSDSTLEILQDLGFRYDSSLMADDMPYEILSNGQPTGLVEVPMEWIRDDAPYFMMTRFGPYRPYTPPRAWVEIMKDEFDSAYADGALFQLVCHPHIIGHRSRMHALRDLVEHMKAHENVWYATHGEIADYVWRNAGRDTENGVRQ</sequence>
<dbReference type="PROSITE" id="PS51677">
    <property type="entry name" value="NODB"/>
    <property type="match status" value="1"/>
</dbReference>
<dbReference type="PANTHER" id="PTHR47561">
    <property type="entry name" value="POLYSACCHARIDE DEACETYLASE FAMILY PROTEIN (AFU_ORTHOLOGUE AFUA_6G05030)"/>
    <property type="match status" value="1"/>
</dbReference>
<protein>
    <recommendedName>
        <fullName evidence="1">NodB homology domain-containing protein</fullName>
    </recommendedName>
</protein>
<reference evidence="2" key="2">
    <citation type="submission" date="2020-09" db="EMBL/GenBank/DDBJ databases">
        <authorList>
            <person name="Sun Q."/>
            <person name="Ohkuma M."/>
        </authorList>
    </citation>
    <scope>NUCLEOTIDE SEQUENCE</scope>
    <source>
        <strain evidence="2">JCM 3302</strain>
    </source>
</reference>
<dbReference type="Pfam" id="PF01522">
    <property type="entry name" value="Polysacc_deac_1"/>
    <property type="match status" value="1"/>
</dbReference>
<proteinExistence type="predicted"/>
<reference evidence="2" key="1">
    <citation type="journal article" date="2014" name="Int. J. Syst. Evol. Microbiol.">
        <title>Complete genome sequence of Corynebacterium casei LMG S-19264T (=DSM 44701T), isolated from a smear-ripened cheese.</title>
        <authorList>
            <consortium name="US DOE Joint Genome Institute (JGI-PGF)"/>
            <person name="Walter F."/>
            <person name="Albersmeier A."/>
            <person name="Kalinowski J."/>
            <person name="Ruckert C."/>
        </authorList>
    </citation>
    <scope>NUCLEOTIDE SEQUENCE</scope>
    <source>
        <strain evidence="2">JCM 3302</strain>
    </source>
</reference>
<feature type="domain" description="NodB homology" evidence="1">
    <location>
        <begin position="67"/>
        <end position="312"/>
    </location>
</feature>
<dbReference type="PANTHER" id="PTHR47561:SF1">
    <property type="entry name" value="POLYSACCHARIDE DEACETYLASE FAMILY PROTEIN (AFU_ORTHOLOGUE AFUA_6G05030)"/>
    <property type="match status" value="1"/>
</dbReference>